<reference evidence="2" key="1">
    <citation type="submission" date="2016-11" db="EMBL/GenBank/DDBJ databases">
        <authorList>
            <person name="Varghese N."/>
            <person name="Submissions S."/>
        </authorList>
    </citation>
    <scope>NUCLEOTIDE SEQUENCE [LARGE SCALE GENOMIC DNA]</scope>
    <source>
        <strain evidence="2">DSM 17957</strain>
    </source>
</reference>
<accession>A0A1M6DRF9</accession>
<sequence length="153" mass="18390">MRIETVTKTITKDVYIANDGTEFNSEDDCIYYEEEKEQENLEKRVEKELGIKTQADFPAMLNLRHNHEYKLFLIKNEQDLDLFIKTYEYWFTKLETYWQVNKETFVYPEVLCILDFPRGGDEHRLYKISQLCNQFNAFVGEISMKAEEMLKEV</sequence>
<dbReference type="RefSeq" id="WP_110939836.1">
    <property type="nucleotide sequence ID" value="NZ_FQZV01000006.1"/>
</dbReference>
<proteinExistence type="predicted"/>
<protein>
    <submittedName>
        <fullName evidence="1">Uncharacterized protein</fullName>
    </submittedName>
</protein>
<evidence type="ECO:0000313" key="1">
    <source>
        <dbReference type="EMBL" id="SHI75773.1"/>
    </source>
</evidence>
<dbReference type="OrthoDB" id="1953715at2"/>
<dbReference type="AlphaFoldDB" id="A0A1M6DRF9"/>
<dbReference type="EMBL" id="FQZV01000006">
    <property type="protein sequence ID" value="SHI75773.1"/>
    <property type="molecule type" value="Genomic_DNA"/>
</dbReference>
<evidence type="ECO:0000313" key="2">
    <source>
        <dbReference type="Proteomes" id="UP000184536"/>
    </source>
</evidence>
<name>A0A1M6DRF9_9FIRM</name>
<dbReference type="STRING" id="1121919.SAMN02745975_00547"/>
<keyword evidence="2" id="KW-1185">Reference proteome</keyword>
<gene>
    <name evidence="1" type="ORF">SAMN02745975_00547</name>
</gene>
<organism evidence="1 2">
    <name type="scientific">Geosporobacter subterraneus DSM 17957</name>
    <dbReference type="NCBI Taxonomy" id="1121919"/>
    <lineage>
        <taxon>Bacteria</taxon>
        <taxon>Bacillati</taxon>
        <taxon>Bacillota</taxon>
        <taxon>Clostridia</taxon>
        <taxon>Peptostreptococcales</taxon>
        <taxon>Thermotaleaceae</taxon>
        <taxon>Geosporobacter</taxon>
    </lineage>
</organism>
<dbReference type="Proteomes" id="UP000184536">
    <property type="component" value="Unassembled WGS sequence"/>
</dbReference>